<dbReference type="WBParaSite" id="SCUD_0000447801-mRNA-1">
    <property type="protein sequence ID" value="SCUD_0000447801-mRNA-1"/>
    <property type="gene ID" value="SCUD_0000447801"/>
</dbReference>
<sequence>MKVFFSQEKRIKQVVFTIKNIYLNYQLCTFFTMIDISDDDCKSEGRIVGVNSFQGFIKVLPLLLPLSKDDVDEELDRNSPKRTPNC</sequence>
<accession>A0A183JP42</accession>
<organism evidence="1">
    <name type="scientific">Schistosoma curassoni</name>
    <dbReference type="NCBI Taxonomy" id="6186"/>
    <lineage>
        <taxon>Eukaryota</taxon>
        <taxon>Metazoa</taxon>
        <taxon>Spiralia</taxon>
        <taxon>Lophotrochozoa</taxon>
        <taxon>Platyhelminthes</taxon>
        <taxon>Trematoda</taxon>
        <taxon>Digenea</taxon>
        <taxon>Strigeidida</taxon>
        <taxon>Schistosomatoidea</taxon>
        <taxon>Schistosomatidae</taxon>
        <taxon>Schistosoma</taxon>
    </lineage>
</organism>
<evidence type="ECO:0000313" key="1">
    <source>
        <dbReference type="WBParaSite" id="SCUD_0000447801-mRNA-1"/>
    </source>
</evidence>
<name>A0A183JP42_9TREM</name>
<proteinExistence type="predicted"/>
<protein>
    <submittedName>
        <fullName evidence="1">Uncharacterized protein</fullName>
    </submittedName>
</protein>
<reference evidence="1" key="1">
    <citation type="submission" date="2016-06" db="UniProtKB">
        <authorList>
            <consortium name="WormBaseParasite"/>
        </authorList>
    </citation>
    <scope>IDENTIFICATION</scope>
</reference>
<dbReference type="AlphaFoldDB" id="A0A183JP42"/>